<evidence type="ECO:0000313" key="3">
    <source>
        <dbReference type="Proteomes" id="UP000011087"/>
    </source>
</evidence>
<evidence type="ECO:0000313" key="2">
    <source>
        <dbReference type="EnsemblProtists" id="EKX52582"/>
    </source>
</evidence>
<gene>
    <name evidence="1" type="ORF">GUITHDRAFT_150587</name>
</gene>
<reference evidence="2" key="3">
    <citation type="submission" date="2016-03" db="UniProtKB">
        <authorList>
            <consortium name="EnsemblProtists"/>
        </authorList>
    </citation>
    <scope>IDENTIFICATION</scope>
</reference>
<reference evidence="1 3" key="1">
    <citation type="journal article" date="2012" name="Nature">
        <title>Algal genomes reveal evolutionary mosaicism and the fate of nucleomorphs.</title>
        <authorList>
            <consortium name="DOE Joint Genome Institute"/>
            <person name="Curtis B.A."/>
            <person name="Tanifuji G."/>
            <person name="Burki F."/>
            <person name="Gruber A."/>
            <person name="Irimia M."/>
            <person name="Maruyama S."/>
            <person name="Arias M.C."/>
            <person name="Ball S.G."/>
            <person name="Gile G.H."/>
            <person name="Hirakawa Y."/>
            <person name="Hopkins J.F."/>
            <person name="Kuo A."/>
            <person name="Rensing S.A."/>
            <person name="Schmutz J."/>
            <person name="Symeonidi A."/>
            <person name="Elias M."/>
            <person name="Eveleigh R.J."/>
            <person name="Herman E.K."/>
            <person name="Klute M.J."/>
            <person name="Nakayama T."/>
            <person name="Obornik M."/>
            <person name="Reyes-Prieto A."/>
            <person name="Armbrust E.V."/>
            <person name="Aves S.J."/>
            <person name="Beiko R.G."/>
            <person name="Coutinho P."/>
            <person name="Dacks J.B."/>
            <person name="Durnford D.G."/>
            <person name="Fast N.M."/>
            <person name="Green B.R."/>
            <person name="Grisdale C.J."/>
            <person name="Hempel F."/>
            <person name="Henrissat B."/>
            <person name="Hoppner M.P."/>
            <person name="Ishida K."/>
            <person name="Kim E."/>
            <person name="Koreny L."/>
            <person name="Kroth P.G."/>
            <person name="Liu Y."/>
            <person name="Malik S.B."/>
            <person name="Maier U.G."/>
            <person name="McRose D."/>
            <person name="Mock T."/>
            <person name="Neilson J.A."/>
            <person name="Onodera N.T."/>
            <person name="Poole A.M."/>
            <person name="Pritham E.J."/>
            <person name="Richards T.A."/>
            <person name="Rocap G."/>
            <person name="Roy S.W."/>
            <person name="Sarai C."/>
            <person name="Schaack S."/>
            <person name="Shirato S."/>
            <person name="Slamovits C.H."/>
            <person name="Spencer D.F."/>
            <person name="Suzuki S."/>
            <person name="Worden A.Z."/>
            <person name="Zauner S."/>
            <person name="Barry K."/>
            <person name="Bell C."/>
            <person name="Bharti A.K."/>
            <person name="Crow J.A."/>
            <person name="Grimwood J."/>
            <person name="Kramer R."/>
            <person name="Lindquist E."/>
            <person name="Lucas S."/>
            <person name="Salamov A."/>
            <person name="McFadden G.I."/>
            <person name="Lane C.E."/>
            <person name="Keeling P.J."/>
            <person name="Gray M.W."/>
            <person name="Grigoriev I.V."/>
            <person name="Archibald J.M."/>
        </authorList>
    </citation>
    <scope>NUCLEOTIDE SEQUENCE</scope>
    <source>
        <strain evidence="1 3">CCMP2712</strain>
    </source>
</reference>
<dbReference type="EnsemblProtists" id="EKX52582">
    <property type="protein sequence ID" value="EKX52582"/>
    <property type="gene ID" value="GUITHDRAFT_150587"/>
</dbReference>
<dbReference type="EMBL" id="JH992972">
    <property type="protein sequence ID" value="EKX52582.1"/>
    <property type="molecule type" value="Genomic_DNA"/>
</dbReference>
<dbReference type="PaxDb" id="55529-EKX52582"/>
<protein>
    <submittedName>
        <fullName evidence="1 2">Uncharacterized protein</fullName>
    </submittedName>
</protein>
<dbReference type="GeneID" id="17309355"/>
<accession>L1JW17</accession>
<organism evidence="1">
    <name type="scientific">Guillardia theta (strain CCMP2712)</name>
    <name type="common">Cryptophyte</name>
    <dbReference type="NCBI Taxonomy" id="905079"/>
    <lineage>
        <taxon>Eukaryota</taxon>
        <taxon>Cryptophyceae</taxon>
        <taxon>Pyrenomonadales</taxon>
        <taxon>Geminigeraceae</taxon>
        <taxon>Guillardia</taxon>
    </lineage>
</organism>
<sequence>MMGSKPSMRAFCAWSIGGGLRMTSHGYHELLGKLKEGSLGCTWYANGEFDQG</sequence>
<reference evidence="3" key="2">
    <citation type="submission" date="2012-11" db="EMBL/GenBank/DDBJ databases">
        <authorList>
            <person name="Kuo A."/>
            <person name="Curtis B.A."/>
            <person name="Tanifuji G."/>
            <person name="Burki F."/>
            <person name="Gruber A."/>
            <person name="Irimia M."/>
            <person name="Maruyama S."/>
            <person name="Arias M.C."/>
            <person name="Ball S.G."/>
            <person name="Gile G.H."/>
            <person name="Hirakawa Y."/>
            <person name="Hopkins J.F."/>
            <person name="Rensing S.A."/>
            <person name="Schmutz J."/>
            <person name="Symeonidi A."/>
            <person name="Elias M."/>
            <person name="Eveleigh R.J."/>
            <person name="Herman E.K."/>
            <person name="Klute M.J."/>
            <person name="Nakayama T."/>
            <person name="Obornik M."/>
            <person name="Reyes-Prieto A."/>
            <person name="Armbrust E.V."/>
            <person name="Aves S.J."/>
            <person name="Beiko R.G."/>
            <person name="Coutinho P."/>
            <person name="Dacks J.B."/>
            <person name="Durnford D.G."/>
            <person name="Fast N.M."/>
            <person name="Green B.R."/>
            <person name="Grisdale C."/>
            <person name="Hempe F."/>
            <person name="Henrissat B."/>
            <person name="Hoppner M.P."/>
            <person name="Ishida K.-I."/>
            <person name="Kim E."/>
            <person name="Koreny L."/>
            <person name="Kroth P.G."/>
            <person name="Liu Y."/>
            <person name="Malik S.-B."/>
            <person name="Maier U.G."/>
            <person name="McRose D."/>
            <person name="Mock T."/>
            <person name="Neilson J.A."/>
            <person name="Onodera N.T."/>
            <person name="Poole A.M."/>
            <person name="Pritham E.J."/>
            <person name="Richards T.A."/>
            <person name="Rocap G."/>
            <person name="Roy S.W."/>
            <person name="Sarai C."/>
            <person name="Schaack S."/>
            <person name="Shirato S."/>
            <person name="Slamovits C.H."/>
            <person name="Spencer D.F."/>
            <person name="Suzuki S."/>
            <person name="Worden A.Z."/>
            <person name="Zauner S."/>
            <person name="Barry K."/>
            <person name="Bell C."/>
            <person name="Bharti A.K."/>
            <person name="Crow J.A."/>
            <person name="Grimwood J."/>
            <person name="Kramer R."/>
            <person name="Lindquist E."/>
            <person name="Lucas S."/>
            <person name="Salamov A."/>
            <person name="McFadden G.I."/>
            <person name="Lane C.E."/>
            <person name="Keeling P.J."/>
            <person name="Gray M.W."/>
            <person name="Grigoriev I.V."/>
            <person name="Archibald J.M."/>
        </authorList>
    </citation>
    <scope>NUCLEOTIDE SEQUENCE</scope>
    <source>
        <strain evidence="3">CCMP2712</strain>
    </source>
</reference>
<dbReference type="AlphaFoldDB" id="L1JW17"/>
<evidence type="ECO:0000313" key="1">
    <source>
        <dbReference type="EMBL" id="EKX52582.1"/>
    </source>
</evidence>
<dbReference type="HOGENOM" id="CLU_3091368_0_0_1"/>
<dbReference type="KEGG" id="gtt:GUITHDRAFT_150587"/>
<name>L1JW17_GUITC</name>
<dbReference type="RefSeq" id="XP_005839562.1">
    <property type="nucleotide sequence ID" value="XM_005839505.1"/>
</dbReference>
<dbReference type="Proteomes" id="UP000011087">
    <property type="component" value="Unassembled WGS sequence"/>
</dbReference>
<keyword evidence="3" id="KW-1185">Reference proteome</keyword>
<proteinExistence type="predicted"/>